<dbReference type="RefSeq" id="WP_280762182.1">
    <property type="nucleotide sequence ID" value="NZ_JARXVC010000011.1"/>
</dbReference>
<keyword evidence="2" id="KW-1185">Reference proteome</keyword>
<protein>
    <submittedName>
        <fullName evidence="1">Uncharacterized protein</fullName>
    </submittedName>
</protein>
<comment type="caution">
    <text evidence="1">The sequence shown here is derived from an EMBL/GenBank/DDBJ whole genome shotgun (WGS) entry which is preliminary data.</text>
</comment>
<evidence type="ECO:0000313" key="2">
    <source>
        <dbReference type="Proteomes" id="UP001160334"/>
    </source>
</evidence>
<gene>
    <name evidence="1" type="ORF">M2280_004138</name>
</gene>
<dbReference type="Proteomes" id="UP001160334">
    <property type="component" value="Unassembled WGS sequence"/>
</dbReference>
<dbReference type="EMBL" id="JARXVC010000011">
    <property type="protein sequence ID" value="MDH6282901.1"/>
    <property type="molecule type" value="Genomic_DNA"/>
</dbReference>
<proteinExistence type="predicted"/>
<evidence type="ECO:0000313" key="1">
    <source>
        <dbReference type="EMBL" id="MDH6282901.1"/>
    </source>
</evidence>
<organism evidence="1 2">
    <name type="scientific">Prescottella agglutinans</name>
    <dbReference type="NCBI Taxonomy" id="1644129"/>
    <lineage>
        <taxon>Bacteria</taxon>
        <taxon>Bacillati</taxon>
        <taxon>Actinomycetota</taxon>
        <taxon>Actinomycetes</taxon>
        <taxon>Mycobacteriales</taxon>
        <taxon>Nocardiaceae</taxon>
        <taxon>Prescottella</taxon>
    </lineage>
</organism>
<name>A0ABT6MF02_9NOCA</name>
<accession>A0ABT6MF02</accession>
<reference evidence="1 2" key="1">
    <citation type="submission" date="2023-04" db="EMBL/GenBank/DDBJ databases">
        <title>Forest soil microbial communities from Buena Vista Peninsula, Colon Province, Panama.</title>
        <authorList>
            <person name="Bouskill N."/>
        </authorList>
    </citation>
    <scope>NUCLEOTIDE SEQUENCE [LARGE SCALE GENOMIC DNA]</scope>
    <source>
        <strain evidence="1 2">CFH S0262</strain>
    </source>
</reference>
<sequence>MSAEQKAVKVSTNTDVTYWIDEAYCTFLCGNDEARAIRFRDKYYPNGSVRKKTVVTTCVSEVIA</sequence>